<keyword evidence="5" id="KW-0227">DNA damage</keyword>
<evidence type="ECO:0000313" key="9">
    <source>
        <dbReference type="EMBL" id="SEN92689.1"/>
    </source>
</evidence>
<evidence type="ECO:0000256" key="2">
    <source>
        <dbReference type="ARBA" id="ARBA00002631"/>
    </source>
</evidence>
<dbReference type="Pfam" id="PF03167">
    <property type="entry name" value="UDG"/>
    <property type="match status" value="1"/>
</dbReference>
<dbReference type="InterPro" id="IPR005122">
    <property type="entry name" value="Uracil-DNA_glycosylase-like"/>
</dbReference>
<evidence type="ECO:0000256" key="5">
    <source>
        <dbReference type="ARBA" id="ARBA00022763"/>
    </source>
</evidence>
<dbReference type="PANTHER" id="PTHR11264:SF8">
    <property type="entry name" value="URACIL-DNA GLYCOSYLASE-LIKE DOMAIN-CONTAINING PROTEIN"/>
    <property type="match status" value="1"/>
</dbReference>
<comment type="function">
    <text evidence="2">Excises uracil residues from the DNA which can arise as a result of misincorporation of dUMP residues by DNA polymerase or due to deamination of cytosine.</text>
</comment>
<dbReference type="InterPro" id="IPR002043">
    <property type="entry name" value="UDG_fam1"/>
</dbReference>
<dbReference type="STRING" id="34002.SAMN04489859_102244"/>
<dbReference type="Proteomes" id="UP000199054">
    <property type="component" value="Unassembled WGS sequence"/>
</dbReference>
<organism evidence="9 10">
    <name type="scientific">Paracoccus alcaliphilus</name>
    <dbReference type="NCBI Taxonomy" id="34002"/>
    <lineage>
        <taxon>Bacteria</taxon>
        <taxon>Pseudomonadati</taxon>
        <taxon>Pseudomonadota</taxon>
        <taxon>Alphaproteobacteria</taxon>
        <taxon>Rhodobacterales</taxon>
        <taxon>Paracoccaceae</taxon>
        <taxon>Paracoccus</taxon>
    </lineage>
</organism>
<evidence type="ECO:0000256" key="7">
    <source>
        <dbReference type="ARBA" id="ARBA00023204"/>
    </source>
</evidence>
<dbReference type="EC" id="3.2.2.27" evidence="3"/>
<evidence type="ECO:0000256" key="4">
    <source>
        <dbReference type="ARBA" id="ARBA00018429"/>
    </source>
</evidence>
<evidence type="ECO:0000256" key="1">
    <source>
        <dbReference type="ARBA" id="ARBA00001400"/>
    </source>
</evidence>
<proteinExistence type="predicted"/>
<dbReference type="EMBL" id="FODE01000022">
    <property type="protein sequence ID" value="SEN92689.1"/>
    <property type="molecule type" value="Genomic_DNA"/>
</dbReference>
<evidence type="ECO:0000256" key="3">
    <source>
        <dbReference type="ARBA" id="ARBA00012030"/>
    </source>
</evidence>
<evidence type="ECO:0000259" key="8">
    <source>
        <dbReference type="Pfam" id="PF03167"/>
    </source>
</evidence>
<reference evidence="9 10" key="1">
    <citation type="submission" date="2016-10" db="EMBL/GenBank/DDBJ databases">
        <authorList>
            <person name="de Groot N.N."/>
        </authorList>
    </citation>
    <scope>NUCLEOTIDE SEQUENCE [LARGE SCALE GENOMIC DNA]</scope>
    <source>
        <strain evidence="9 10">DSM 8512</strain>
    </source>
</reference>
<keyword evidence="7" id="KW-0234">DNA repair</keyword>
<feature type="domain" description="Uracil-DNA glycosylase-like" evidence="8">
    <location>
        <begin position="63"/>
        <end position="251"/>
    </location>
</feature>
<dbReference type="PANTHER" id="PTHR11264">
    <property type="entry name" value="URACIL-DNA GLYCOSYLASE"/>
    <property type="match status" value="1"/>
</dbReference>
<dbReference type="GO" id="GO:0097510">
    <property type="term" value="P:base-excision repair, AP site formation via deaminated base removal"/>
    <property type="evidence" value="ECO:0007669"/>
    <property type="project" value="TreeGrafter"/>
</dbReference>
<gene>
    <name evidence="9" type="ORF">SAMN04489859_102244</name>
</gene>
<accession>A0A1H8KIB3</accession>
<keyword evidence="6" id="KW-0378">Hydrolase</keyword>
<sequence length="281" mass="31780">MRAELDGWADAIPDAWREAFGGALPNFDAPSLARVLDEEFRQSHPPLQAPDEGHQMFRAFRHIEPAQVRVFAIGQDPYPERDRATGRAFEDGAADLRGIASSLRRILQSGLTAMAPARMADRDVRGWGAIRAQVGAHLNDRAAMTQYFDGLAEQGVLFLNAAWTFTEIEHHPDRAERKRRRARLQNAHRALWRPVTERVVGHLAAKNGAPVFLLFGGEALERFNSATRHLQEPPTSVFCAHPTARRAAYFDYQNPLRRANRVRELQDLEAVQWWPHAAQDE</sequence>
<dbReference type="AlphaFoldDB" id="A0A1H8KIB3"/>
<protein>
    <recommendedName>
        <fullName evidence="4">Uracil-DNA glycosylase</fullName>
        <ecNumber evidence="3">3.2.2.27</ecNumber>
    </recommendedName>
</protein>
<name>A0A1H8KIB3_9RHOB</name>
<evidence type="ECO:0000313" key="10">
    <source>
        <dbReference type="Proteomes" id="UP000199054"/>
    </source>
</evidence>
<dbReference type="SUPFAM" id="SSF52141">
    <property type="entry name" value="Uracil-DNA glycosylase-like"/>
    <property type="match status" value="1"/>
</dbReference>
<evidence type="ECO:0000256" key="6">
    <source>
        <dbReference type="ARBA" id="ARBA00022801"/>
    </source>
</evidence>
<comment type="catalytic activity">
    <reaction evidence="1">
        <text>Hydrolyzes single-stranded DNA or mismatched double-stranded DNA and polynucleotides, releasing free uracil.</text>
        <dbReference type="EC" id="3.2.2.27"/>
    </reaction>
</comment>
<dbReference type="Gene3D" id="3.40.470.10">
    <property type="entry name" value="Uracil-DNA glycosylase-like domain"/>
    <property type="match status" value="1"/>
</dbReference>
<dbReference type="GO" id="GO:0004844">
    <property type="term" value="F:uracil DNA N-glycosylase activity"/>
    <property type="evidence" value="ECO:0007669"/>
    <property type="project" value="UniProtKB-EC"/>
</dbReference>
<dbReference type="InterPro" id="IPR036895">
    <property type="entry name" value="Uracil-DNA_glycosylase-like_sf"/>
</dbReference>
<keyword evidence="10" id="KW-1185">Reference proteome</keyword>